<dbReference type="InterPro" id="IPR006120">
    <property type="entry name" value="Resolvase_HTH_dom"/>
</dbReference>
<dbReference type="GO" id="GO:0000150">
    <property type="term" value="F:DNA strand exchange activity"/>
    <property type="evidence" value="ECO:0007669"/>
    <property type="project" value="UniProtKB-KW"/>
</dbReference>
<evidence type="ECO:0000256" key="6">
    <source>
        <dbReference type="PIRSR" id="PIRSR606118-50"/>
    </source>
</evidence>
<dbReference type="InterPro" id="IPR050639">
    <property type="entry name" value="SSR_resolvase"/>
</dbReference>
<dbReference type="CDD" id="cd03768">
    <property type="entry name" value="SR_ResInv"/>
    <property type="match status" value="1"/>
</dbReference>
<name>A0A0W0XTC8_9GAMM</name>
<dbReference type="STRING" id="45073.Lqui_2123"/>
<dbReference type="FunFam" id="3.40.50.1390:FF:000001">
    <property type="entry name" value="DNA recombinase"/>
    <property type="match status" value="1"/>
</dbReference>
<dbReference type="PANTHER" id="PTHR30461:SF2">
    <property type="entry name" value="SERINE RECOMBINASE PINE-RELATED"/>
    <property type="match status" value="1"/>
</dbReference>
<keyword evidence="5" id="KW-0233">DNA recombination</keyword>
<evidence type="ECO:0000313" key="8">
    <source>
        <dbReference type="EMBL" id="KTD48081.1"/>
    </source>
</evidence>
<evidence type="ECO:0000256" key="1">
    <source>
        <dbReference type="ARBA" id="ARBA00009913"/>
    </source>
</evidence>
<dbReference type="PROSITE" id="PS51736">
    <property type="entry name" value="RECOMBINASES_3"/>
    <property type="match status" value="1"/>
</dbReference>
<dbReference type="PANTHER" id="PTHR30461">
    <property type="entry name" value="DNA-INVERTASE FROM LAMBDOID PROPHAGE"/>
    <property type="match status" value="1"/>
</dbReference>
<dbReference type="Gene3D" id="1.10.10.60">
    <property type="entry name" value="Homeodomain-like"/>
    <property type="match status" value="1"/>
</dbReference>
<proteinExistence type="inferred from homology"/>
<dbReference type="AlphaFoldDB" id="A0A0W0XTC8"/>
<dbReference type="OrthoDB" id="9797501at2"/>
<evidence type="ECO:0000256" key="5">
    <source>
        <dbReference type="ARBA" id="ARBA00023172"/>
    </source>
</evidence>
<dbReference type="Pfam" id="PF02796">
    <property type="entry name" value="HTH_7"/>
    <property type="match status" value="1"/>
</dbReference>
<dbReference type="Pfam" id="PF00239">
    <property type="entry name" value="Resolvase"/>
    <property type="match status" value="1"/>
</dbReference>
<dbReference type="SUPFAM" id="SSF53041">
    <property type="entry name" value="Resolvase-like"/>
    <property type="match status" value="1"/>
</dbReference>
<feature type="domain" description="Resolvase/invertase-type recombinase catalytic" evidence="7">
    <location>
        <begin position="1"/>
        <end position="134"/>
    </location>
</feature>
<accession>A0A0W0XTC8</accession>
<feature type="active site" description="O-(5'-phospho-DNA)-serine intermediate" evidence="6">
    <location>
        <position position="9"/>
    </location>
</feature>
<dbReference type="SMART" id="SM00857">
    <property type="entry name" value="Resolvase"/>
    <property type="match status" value="1"/>
</dbReference>
<evidence type="ECO:0000256" key="2">
    <source>
        <dbReference type="ARBA" id="ARBA00022908"/>
    </source>
</evidence>
<comment type="similarity">
    <text evidence="1">Belongs to the site-specific recombinase resolvase family.</text>
</comment>
<comment type="caution">
    <text evidence="8">The sequence shown here is derived from an EMBL/GenBank/DDBJ whole genome shotgun (WGS) entry which is preliminary data.</text>
</comment>
<organism evidence="8 9">
    <name type="scientific">Legionella quinlivanii</name>
    <dbReference type="NCBI Taxonomy" id="45073"/>
    <lineage>
        <taxon>Bacteria</taxon>
        <taxon>Pseudomonadati</taxon>
        <taxon>Pseudomonadota</taxon>
        <taxon>Gammaproteobacteria</taxon>
        <taxon>Legionellales</taxon>
        <taxon>Legionellaceae</taxon>
        <taxon>Legionella</taxon>
    </lineage>
</organism>
<dbReference type="InterPro" id="IPR006118">
    <property type="entry name" value="Recombinase_CS"/>
</dbReference>
<evidence type="ECO:0000259" key="7">
    <source>
        <dbReference type="PROSITE" id="PS51736"/>
    </source>
</evidence>
<evidence type="ECO:0000256" key="3">
    <source>
        <dbReference type="ARBA" id="ARBA00023100"/>
    </source>
</evidence>
<sequence length="212" mass="23746">MLIGYARISTSSQNLDLQIDALQKAGCEKIFQDQISGSLINRPALELLLKEIRKGDVLIIWKLDRLGRSFKDLIDLVNTLLEKGVGIKSLNDPIDTTTPQGRLIFNIFGSLAEFERELIKERTIAGLEAARARGKKGGRPKGLSKKALATAHSAELLYKEGRLSVSEICEQLAITRATFYKYLRLRNVMISSENQRKRCHSSLVFSTVNSIR</sequence>
<dbReference type="GO" id="GO:0003677">
    <property type="term" value="F:DNA binding"/>
    <property type="evidence" value="ECO:0007669"/>
    <property type="project" value="UniProtKB-KW"/>
</dbReference>
<dbReference type="InterPro" id="IPR006119">
    <property type="entry name" value="Resolv_N"/>
</dbReference>
<keyword evidence="4" id="KW-0238">DNA-binding</keyword>
<evidence type="ECO:0000313" key="9">
    <source>
        <dbReference type="Proteomes" id="UP000054618"/>
    </source>
</evidence>
<dbReference type="PATRIC" id="fig|45073.5.peg.2239"/>
<dbReference type="Gene3D" id="3.40.50.1390">
    <property type="entry name" value="Resolvase, N-terminal catalytic domain"/>
    <property type="match status" value="1"/>
</dbReference>
<evidence type="ECO:0000256" key="4">
    <source>
        <dbReference type="ARBA" id="ARBA00023125"/>
    </source>
</evidence>
<gene>
    <name evidence="8" type="primary">pin</name>
    <name evidence="8" type="ORF">Lqui_2123</name>
</gene>
<protein>
    <submittedName>
        <fullName evidence="8">Site-specific DNA recombinase, e14 prophage</fullName>
    </submittedName>
</protein>
<dbReference type="EMBL" id="LNYS01000016">
    <property type="protein sequence ID" value="KTD48081.1"/>
    <property type="molecule type" value="Genomic_DNA"/>
</dbReference>
<dbReference type="GO" id="GO:0015074">
    <property type="term" value="P:DNA integration"/>
    <property type="evidence" value="ECO:0007669"/>
    <property type="project" value="UniProtKB-KW"/>
</dbReference>
<dbReference type="PROSITE" id="PS00398">
    <property type="entry name" value="RECOMBINASES_2"/>
    <property type="match status" value="1"/>
</dbReference>
<dbReference type="Proteomes" id="UP000054618">
    <property type="component" value="Unassembled WGS sequence"/>
</dbReference>
<reference evidence="8 9" key="1">
    <citation type="submission" date="2015-11" db="EMBL/GenBank/DDBJ databases">
        <title>Genomic analysis of 38 Legionella species identifies large and diverse effector repertoires.</title>
        <authorList>
            <person name="Burstein D."/>
            <person name="Amaro F."/>
            <person name="Zusman T."/>
            <person name="Lifshitz Z."/>
            <person name="Cohen O."/>
            <person name="Gilbert J.A."/>
            <person name="Pupko T."/>
            <person name="Shuman H.A."/>
            <person name="Segal G."/>
        </authorList>
    </citation>
    <scope>NUCLEOTIDE SEQUENCE [LARGE SCALE GENOMIC DNA]</scope>
    <source>
        <strain evidence="8 9">CDC#1442-AUS-E</strain>
    </source>
</reference>
<dbReference type="RefSeq" id="WP_058508219.1">
    <property type="nucleotide sequence ID" value="NZ_CAAAIK010000043.1"/>
</dbReference>
<keyword evidence="3" id="KW-0230">DNA invertase</keyword>
<keyword evidence="9" id="KW-1185">Reference proteome</keyword>
<dbReference type="InterPro" id="IPR036162">
    <property type="entry name" value="Resolvase-like_N_sf"/>
</dbReference>
<keyword evidence="2" id="KW-0229">DNA integration</keyword>